<dbReference type="EMBL" id="CM003532">
    <property type="protein sequence ID" value="RCV28626.1"/>
    <property type="molecule type" value="Genomic_DNA"/>
</dbReference>
<organism evidence="1">
    <name type="scientific">Setaria italica</name>
    <name type="common">Foxtail millet</name>
    <name type="synonym">Panicum italicum</name>
    <dbReference type="NCBI Taxonomy" id="4555"/>
    <lineage>
        <taxon>Eukaryota</taxon>
        <taxon>Viridiplantae</taxon>
        <taxon>Streptophyta</taxon>
        <taxon>Embryophyta</taxon>
        <taxon>Tracheophyta</taxon>
        <taxon>Spermatophyta</taxon>
        <taxon>Magnoliopsida</taxon>
        <taxon>Liliopsida</taxon>
        <taxon>Poales</taxon>
        <taxon>Poaceae</taxon>
        <taxon>PACMAD clade</taxon>
        <taxon>Panicoideae</taxon>
        <taxon>Panicodae</taxon>
        <taxon>Paniceae</taxon>
        <taxon>Cenchrinae</taxon>
        <taxon>Setaria</taxon>
    </lineage>
</organism>
<dbReference type="OrthoDB" id="696787at2759"/>
<protein>
    <submittedName>
        <fullName evidence="1">Uncharacterized protein</fullName>
    </submittedName>
</protein>
<name>A0A368REK2_SETIT</name>
<reference evidence="1" key="2">
    <citation type="submission" date="2015-07" db="EMBL/GenBank/DDBJ databases">
        <authorList>
            <person name="Noorani M."/>
        </authorList>
    </citation>
    <scope>NUCLEOTIDE SEQUENCE</scope>
    <source>
        <strain evidence="1">Yugu1</strain>
    </source>
</reference>
<sequence length="375" mass="42317">MAIDDDAMARVLTERDAANASTGVNLQSAAAAQNIIGMSSYLAEFLTKVQGEKFYPHPGIFCSLYQAQISYLIGKEQFAEARAVFDDKVKPLLDQDKDDIYKPFDLEAHVEMLQNRVDNCLPPRADETEDMNIVISDYLMLYFPTSLQSEVNRTNSISDFVTTFNDEKGKRHRCLACQWVMPASATSQSLVYHIKHLKQVNRCRRVTKWMLEYLNGEKEICIQDMTASSGTQSRKRKDPLSPPLTVSDLDQQSVIILEELVFKIWVDLCGANMKALFALKKFTAAAKAKEILIRQDELITELKIFSYMDEHVPLGSPLAFMKIKTLLDLSDDLLPLLKNLSDVSELLLDQDKEATELRRCFIVAAAEPPPSNSTC</sequence>
<reference evidence="1" key="1">
    <citation type="journal article" date="2012" name="Nat. Biotechnol.">
        <title>Reference genome sequence of the model plant Setaria.</title>
        <authorList>
            <person name="Bennetzen J.L."/>
            <person name="Schmutz J."/>
            <person name="Wang H."/>
            <person name="Percifield R."/>
            <person name="Hawkins J."/>
            <person name="Pontaroli A.C."/>
            <person name="Estep M."/>
            <person name="Feng L."/>
            <person name="Vaughn J.N."/>
            <person name="Grimwood J."/>
            <person name="Jenkins J."/>
            <person name="Barry K."/>
            <person name="Lindquist E."/>
            <person name="Hellsten U."/>
            <person name="Deshpande S."/>
            <person name="Wang X."/>
            <person name="Wu X."/>
            <person name="Mitros T."/>
            <person name="Triplett J."/>
            <person name="Yang X."/>
            <person name="Ye C.Y."/>
            <person name="Mauro-Herrera M."/>
            <person name="Wang L."/>
            <person name="Li P."/>
            <person name="Sharma M."/>
            <person name="Sharma R."/>
            <person name="Ronald P.C."/>
            <person name="Panaud O."/>
            <person name="Kellogg E.A."/>
            <person name="Brutnell T.P."/>
            <person name="Doust A.N."/>
            <person name="Tuskan G.A."/>
            <person name="Rokhsar D."/>
            <person name="Devos K.M."/>
        </authorList>
    </citation>
    <scope>NUCLEOTIDE SEQUENCE [LARGE SCALE GENOMIC DNA]</scope>
    <source>
        <strain evidence="1">Yugu1</strain>
    </source>
</reference>
<evidence type="ECO:0000313" key="1">
    <source>
        <dbReference type="EMBL" id="RCV28626.1"/>
    </source>
</evidence>
<gene>
    <name evidence="1" type="ORF">SETIT_5G418500v2</name>
</gene>
<dbReference type="STRING" id="4555.A0A368REK2"/>
<proteinExistence type="predicted"/>
<dbReference type="AlphaFoldDB" id="A0A368REK2"/>
<accession>A0A368REK2</accession>